<accession>A0A2M8F390</accession>
<protein>
    <submittedName>
        <fullName evidence="2">Uncharacterized protein</fullName>
    </submittedName>
</protein>
<dbReference type="Proteomes" id="UP000231383">
    <property type="component" value="Unassembled WGS sequence"/>
</dbReference>
<gene>
    <name evidence="2" type="ORF">CO051_01145</name>
</gene>
<evidence type="ECO:0000256" key="1">
    <source>
        <dbReference type="SAM" id="Phobius"/>
    </source>
</evidence>
<comment type="caution">
    <text evidence="2">The sequence shown here is derived from an EMBL/GenBank/DDBJ whole genome shotgun (WGS) entry which is preliminary data.</text>
</comment>
<keyword evidence="1" id="KW-1133">Transmembrane helix</keyword>
<keyword evidence="1" id="KW-0812">Transmembrane</keyword>
<organism evidence="2 3">
    <name type="scientific">Candidatus Roizmanbacteria bacterium CG_4_9_14_0_2_um_filter_39_13</name>
    <dbReference type="NCBI Taxonomy" id="1974839"/>
    <lineage>
        <taxon>Bacteria</taxon>
        <taxon>Candidatus Roizmaniibacteriota</taxon>
    </lineage>
</organism>
<evidence type="ECO:0000313" key="3">
    <source>
        <dbReference type="Proteomes" id="UP000231383"/>
    </source>
</evidence>
<dbReference type="EMBL" id="PFSC01000031">
    <property type="protein sequence ID" value="PJC33710.1"/>
    <property type="molecule type" value="Genomic_DNA"/>
</dbReference>
<sequence length="209" mass="23689">MSSSKLKLIIALLIILIAGVGMLMFSQQKRTTETRASESVPDLLSLSPIPVSQDLDPEEMSSPDGKKKLILERQQTEELLKYSLFTSNESESKLIIYSKELPVAQAISIPFNTWSPDNIHFFVKESSPEKINYFVFLASGENFPDNVQYLSVQELFEEKVEGYFITDVTGWAAPSLLIVNTKENEGDDKVSFWLDVRSQSFIRLGTYFE</sequence>
<keyword evidence="1" id="KW-0472">Membrane</keyword>
<feature type="transmembrane region" description="Helical" evidence="1">
    <location>
        <begin position="6"/>
        <end position="25"/>
    </location>
</feature>
<proteinExistence type="predicted"/>
<reference evidence="3" key="1">
    <citation type="submission" date="2017-09" db="EMBL/GenBank/DDBJ databases">
        <title>Depth-based differentiation of microbial function through sediment-hosted aquifers and enrichment of novel symbionts in the deep terrestrial subsurface.</title>
        <authorList>
            <person name="Probst A.J."/>
            <person name="Ladd B."/>
            <person name="Jarett J.K."/>
            <person name="Geller-Mcgrath D.E."/>
            <person name="Sieber C.M.K."/>
            <person name="Emerson J.B."/>
            <person name="Anantharaman K."/>
            <person name="Thomas B.C."/>
            <person name="Malmstrom R."/>
            <person name="Stieglmeier M."/>
            <person name="Klingl A."/>
            <person name="Woyke T."/>
            <person name="Ryan C.M."/>
            <person name="Banfield J.F."/>
        </authorList>
    </citation>
    <scope>NUCLEOTIDE SEQUENCE [LARGE SCALE GENOMIC DNA]</scope>
</reference>
<name>A0A2M8F390_9BACT</name>
<dbReference type="AlphaFoldDB" id="A0A2M8F390"/>
<evidence type="ECO:0000313" key="2">
    <source>
        <dbReference type="EMBL" id="PJC33710.1"/>
    </source>
</evidence>